<dbReference type="Pfam" id="PF06812">
    <property type="entry name" value="ImpA_N"/>
    <property type="match status" value="1"/>
</dbReference>
<feature type="domain" description="ImpA N-terminal" evidence="2">
    <location>
        <begin position="13"/>
        <end position="122"/>
    </location>
</feature>
<evidence type="ECO:0000259" key="2">
    <source>
        <dbReference type="Pfam" id="PF06812"/>
    </source>
</evidence>
<dbReference type="RefSeq" id="WP_090272267.1">
    <property type="nucleotide sequence ID" value="NZ_LT629748.1"/>
</dbReference>
<dbReference type="Proteomes" id="UP000243426">
    <property type="component" value="Chromosome I"/>
</dbReference>
<dbReference type="Pfam" id="PF16989">
    <property type="entry name" value="T6SS_VasJ"/>
    <property type="match status" value="1"/>
</dbReference>
<dbReference type="AlphaFoldDB" id="A0A1H1NLK3"/>
<dbReference type="NCBIfam" id="TIGR03362">
    <property type="entry name" value="VI_chp_7"/>
    <property type="match status" value="1"/>
</dbReference>
<keyword evidence="4" id="KW-1185">Reference proteome</keyword>
<gene>
    <name evidence="3" type="ORF">SAMN05216198_0950</name>
</gene>
<dbReference type="OrthoDB" id="1522895at2"/>
<feature type="region of interest" description="Disordered" evidence="1">
    <location>
        <begin position="181"/>
        <end position="221"/>
    </location>
</feature>
<evidence type="ECO:0000313" key="4">
    <source>
        <dbReference type="Proteomes" id="UP000243426"/>
    </source>
</evidence>
<dbReference type="STRING" id="797277.SAMN05216198_0950"/>
<dbReference type="InterPro" id="IPR017739">
    <property type="entry name" value="T6SS-assoc_VCA0119"/>
</dbReference>
<name>A0A1H1NLK3_9GAMM</name>
<accession>A0A1H1NLK3</accession>
<evidence type="ECO:0000256" key="1">
    <source>
        <dbReference type="SAM" id="MobiDB-lite"/>
    </source>
</evidence>
<dbReference type="PANTHER" id="PTHR37024:SF5">
    <property type="entry name" value="IMPA N-TERMINAL DOMAIN-CONTAINING PROTEIN"/>
    <property type="match status" value="1"/>
</dbReference>
<evidence type="ECO:0000313" key="3">
    <source>
        <dbReference type="EMBL" id="SDR99862.1"/>
    </source>
</evidence>
<reference evidence="4" key="1">
    <citation type="submission" date="2016-10" db="EMBL/GenBank/DDBJ databases">
        <authorList>
            <person name="Varghese N."/>
            <person name="Submissions S."/>
        </authorList>
    </citation>
    <scope>NUCLEOTIDE SEQUENCE [LARGE SCALE GENOMIC DNA]</scope>
    <source>
        <strain evidence="4">2SM5</strain>
    </source>
</reference>
<dbReference type="InterPro" id="IPR010657">
    <property type="entry name" value="ImpA_N"/>
</dbReference>
<dbReference type="PANTHER" id="PTHR37024">
    <property type="entry name" value="TYPE VI SECRETION SYSTEM DUF2094 AND IMPA-RELATED DOMAIN PROTEIN"/>
    <property type="match status" value="1"/>
</dbReference>
<feature type="compositionally biased region" description="Low complexity" evidence="1">
    <location>
        <begin position="196"/>
        <end position="211"/>
    </location>
</feature>
<protein>
    <submittedName>
        <fullName evidence="3">Type VI secretion system protein VasJ</fullName>
    </submittedName>
</protein>
<organism evidence="3 4">
    <name type="scientific">Halopseudomonas litoralis</name>
    <dbReference type="NCBI Taxonomy" id="797277"/>
    <lineage>
        <taxon>Bacteria</taxon>
        <taxon>Pseudomonadati</taxon>
        <taxon>Pseudomonadota</taxon>
        <taxon>Gammaproteobacteria</taxon>
        <taxon>Pseudomonadales</taxon>
        <taxon>Pseudomonadaceae</taxon>
        <taxon>Halopseudomonas</taxon>
    </lineage>
</organism>
<proteinExistence type="predicted"/>
<dbReference type="EMBL" id="LT629748">
    <property type="protein sequence ID" value="SDR99862.1"/>
    <property type="molecule type" value="Genomic_DNA"/>
</dbReference>
<sequence>MLDQYYIDLFELPVEEHNFAGEDTRYTPEFEALEEELAKDTSVHRTTGTDWSIIREGAELLLQTQSKDLRVTCWLVWSLYHTESFAGLAAGLGMLRHACTQHWQELHPSRIRTRSAAIDWLCSRLEQVLGEQAPDAEQLPAFNTIASHLRVLDSLFAKHLNEAAPQLMPLYRRIDELAKRAEAAPQAEPTAPVPSTPSASRPAPSATTEAPGSVDAPIVDNRDAHRSLRALQDRTRPLTAWWLHQHPGDARAIRLARTLLWLPIGSLPEHDAEQITGLRNLPADRLKAYQERFNQGQYTSLLVEVEASLNRAPFWLSGQHLAWRCLEALDAQPAMQELESQLRHLLARLPGLDELRFHDGEPFADSDTRQWLAVRVMAASVTTQTTSCDTTTQTAAPWDLALQEALALLRQEGLRSAMQLLMQGTRQSHSERARFYWQLAEARLCFQARQHEIAYARLDALQQMLQTSGLEKWEPTLNLEVLRLLYACCELLPQSQLVRDRREEIFHRLCHLDFEAVLNKALGP</sequence>